<evidence type="ECO:0000313" key="2">
    <source>
        <dbReference type="EMBL" id="MEP0864087.1"/>
    </source>
</evidence>
<name>A0ABV0JKX6_9CYAN</name>
<feature type="region of interest" description="Disordered" evidence="1">
    <location>
        <begin position="63"/>
        <end position="83"/>
    </location>
</feature>
<evidence type="ECO:0000256" key="1">
    <source>
        <dbReference type="SAM" id="MobiDB-lite"/>
    </source>
</evidence>
<evidence type="ECO:0000313" key="3">
    <source>
        <dbReference type="Proteomes" id="UP001442494"/>
    </source>
</evidence>
<organism evidence="2 3">
    <name type="scientific">Funiculus sociatus GB2-A5</name>
    <dbReference type="NCBI Taxonomy" id="2933946"/>
    <lineage>
        <taxon>Bacteria</taxon>
        <taxon>Bacillati</taxon>
        <taxon>Cyanobacteriota</taxon>
        <taxon>Cyanophyceae</taxon>
        <taxon>Coleofasciculales</taxon>
        <taxon>Coleofasciculaceae</taxon>
        <taxon>Funiculus</taxon>
    </lineage>
</organism>
<dbReference type="EMBL" id="JAMPKK010000009">
    <property type="protein sequence ID" value="MEP0864087.1"/>
    <property type="molecule type" value="Genomic_DNA"/>
</dbReference>
<accession>A0ABV0JKX6</accession>
<comment type="caution">
    <text evidence="2">The sequence shown here is derived from an EMBL/GenBank/DDBJ whole genome shotgun (WGS) entry which is preliminary data.</text>
</comment>
<gene>
    <name evidence="2" type="ORF">NDI37_06365</name>
</gene>
<keyword evidence="3" id="KW-1185">Reference proteome</keyword>
<dbReference type="Proteomes" id="UP001442494">
    <property type="component" value="Unassembled WGS sequence"/>
</dbReference>
<reference evidence="2 3" key="1">
    <citation type="submission" date="2022-04" db="EMBL/GenBank/DDBJ databases">
        <title>Positive selection, recombination, and allopatry shape intraspecific diversity of widespread and dominant cyanobacteria.</title>
        <authorList>
            <person name="Wei J."/>
            <person name="Shu W."/>
            <person name="Hu C."/>
        </authorList>
    </citation>
    <scope>NUCLEOTIDE SEQUENCE [LARGE SCALE GENOMIC DNA]</scope>
    <source>
        <strain evidence="2 3">GB2-A5</strain>
    </source>
</reference>
<proteinExistence type="predicted"/>
<protein>
    <submittedName>
        <fullName evidence="2">Uncharacterized protein</fullName>
    </submittedName>
</protein>
<dbReference type="RefSeq" id="WP_190418438.1">
    <property type="nucleotide sequence ID" value="NZ_JAMPKK010000009.1"/>
</dbReference>
<sequence>MPDLPGERRVLDKRNWAILYLSEGTYCSRKASQNLAELQAKGILQQQRQSEAKIKALTGKAVPPTGEKAWRTDASKSPFVGIP</sequence>